<dbReference type="AlphaFoldDB" id="A0A645FGK7"/>
<sequence>MASYGEVEAQTPAADGIETQIDFGSDGKVSGTVGCNRFSGSYTQQDDQITFGPLMATKMACPDLPMTQESVAFGVLVGTVKYELNESQLTIFSEEGTLKIVLEK</sequence>
<dbReference type="PANTHER" id="PTHR35535:SF1">
    <property type="entry name" value="HEAT SHOCK PROTEIN HSLJ"/>
    <property type="match status" value="1"/>
</dbReference>
<dbReference type="Gene3D" id="2.40.128.270">
    <property type="match status" value="1"/>
</dbReference>
<comment type="caution">
    <text evidence="2">The sequence shown here is derived from an EMBL/GenBank/DDBJ whole genome shotgun (WGS) entry which is preliminary data.</text>
</comment>
<reference evidence="2" key="1">
    <citation type="submission" date="2019-08" db="EMBL/GenBank/DDBJ databases">
        <authorList>
            <person name="Kucharzyk K."/>
            <person name="Murdoch R.W."/>
            <person name="Higgins S."/>
            <person name="Loffler F."/>
        </authorList>
    </citation>
    <scope>NUCLEOTIDE SEQUENCE</scope>
</reference>
<gene>
    <name evidence="2" type="ORF">SDC9_160788</name>
</gene>
<protein>
    <recommendedName>
        <fullName evidence="1">DUF306 domain-containing protein</fullName>
    </recommendedName>
</protein>
<evidence type="ECO:0000313" key="2">
    <source>
        <dbReference type="EMBL" id="MPN13467.1"/>
    </source>
</evidence>
<accession>A0A645FGK7</accession>
<dbReference type="InterPro" id="IPR005184">
    <property type="entry name" value="DUF306_Meta_HslJ"/>
</dbReference>
<dbReference type="InterPro" id="IPR053147">
    <property type="entry name" value="Hsp_HslJ-like"/>
</dbReference>
<evidence type="ECO:0000259" key="1">
    <source>
        <dbReference type="Pfam" id="PF03724"/>
    </source>
</evidence>
<dbReference type="EMBL" id="VSSQ01059962">
    <property type="protein sequence ID" value="MPN13467.1"/>
    <property type="molecule type" value="Genomic_DNA"/>
</dbReference>
<dbReference type="Pfam" id="PF03724">
    <property type="entry name" value="META"/>
    <property type="match status" value="1"/>
</dbReference>
<name>A0A645FGK7_9ZZZZ</name>
<organism evidence="2">
    <name type="scientific">bioreactor metagenome</name>
    <dbReference type="NCBI Taxonomy" id="1076179"/>
    <lineage>
        <taxon>unclassified sequences</taxon>
        <taxon>metagenomes</taxon>
        <taxon>ecological metagenomes</taxon>
    </lineage>
</organism>
<feature type="domain" description="DUF306" evidence="1">
    <location>
        <begin position="11"/>
        <end position="97"/>
    </location>
</feature>
<dbReference type="PANTHER" id="PTHR35535">
    <property type="entry name" value="HEAT SHOCK PROTEIN HSLJ"/>
    <property type="match status" value="1"/>
</dbReference>
<proteinExistence type="predicted"/>
<dbReference type="InterPro" id="IPR038670">
    <property type="entry name" value="HslJ-like_sf"/>
</dbReference>